<dbReference type="Proteomes" id="UP000193675">
    <property type="component" value="Unassembled WGS sequence"/>
</dbReference>
<evidence type="ECO:0000313" key="1">
    <source>
        <dbReference type="EMBL" id="ORL67937.1"/>
    </source>
</evidence>
<name>A0A1X1A846_PSEPU</name>
<evidence type="ECO:0000313" key="2">
    <source>
        <dbReference type="Proteomes" id="UP000193675"/>
    </source>
</evidence>
<protein>
    <submittedName>
        <fullName evidence="1">Uncharacterized protein</fullName>
    </submittedName>
</protein>
<comment type="caution">
    <text evidence="1">The sequence shown here is derived from an EMBL/GenBank/DDBJ whole genome shotgun (WGS) entry which is preliminary data.</text>
</comment>
<organism evidence="1 2">
    <name type="scientific">Pseudomonas putida</name>
    <name type="common">Arthrobacter siderocapsulatus</name>
    <dbReference type="NCBI Taxonomy" id="303"/>
    <lineage>
        <taxon>Bacteria</taxon>
        <taxon>Pseudomonadati</taxon>
        <taxon>Pseudomonadota</taxon>
        <taxon>Gammaproteobacteria</taxon>
        <taxon>Pseudomonadales</taxon>
        <taxon>Pseudomonadaceae</taxon>
        <taxon>Pseudomonas</taxon>
    </lineage>
</organism>
<sequence>MDKLPPIRGESFVDNMSIGGPEASAARISDIWLFLDQQLDWLAGNRAGGHAASLPTNLST</sequence>
<reference evidence="1 2" key="1">
    <citation type="submission" date="2017-04" db="EMBL/GenBank/DDBJ databases">
        <title>Presence of VIM-2 positive Pseudomonas species in chickens and their surrounding environment.</title>
        <authorList>
            <person name="Zhang R."/>
        </authorList>
    </citation>
    <scope>NUCLEOTIDE SEQUENCE [LARGE SCALE GENOMIC DNA]</scope>
    <source>
        <strain evidence="1 2">DZ-C18</strain>
    </source>
</reference>
<gene>
    <name evidence="1" type="ORF">B7H17_02435</name>
</gene>
<dbReference type="AlphaFoldDB" id="A0A1X1A846"/>
<accession>A0A1X1A846</accession>
<proteinExistence type="predicted"/>
<dbReference type="EMBL" id="NBWC01000002">
    <property type="protein sequence ID" value="ORL67937.1"/>
    <property type="molecule type" value="Genomic_DNA"/>
</dbReference>